<comment type="caution">
    <text evidence="1">The sequence shown here is derived from an EMBL/GenBank/DDBJ whole genome shotgun (WGS) entry which is preliminary data.</text>
</comment>
<organism evidence="1 2">
    <name type="scientific">Cichorium intybus</name>
    <name type="common">Chicory</name>
    <dbReference type="NCBI Taxonomy" id="13427"/>
    <lineage>
        <taxon>Eukaryota</taxon>
        <taxon>Viridiplantae</taxon>
        <taxon>Streptophyta</taxon>
        <taxon>Embryophyta</taxon>
        <taxon>Tracheophyta</taxon>
        <taxon>Spermatophyta</taxon>
        <taxon>Magnoliopsida</taxon>
        <taxon>eudicotyledons</taxon>
        <taxon>Gunneridae</taxon>
        <taxon>Pentapetalae</taxon>
        <taxon>asterids</taxon>
        <taxon>campanulids</taxon>
        <taxon>Asterales</taxon>
        <taxon>Asteraceae</taxon>
        <taxon>Cichorioideae</taxon>
        <taxon>Cichorieae</taxon>
        <taxon>Cichoriinae</taxon>
        <taxon>Cichorium</taxon>
    </lineage>
</organism>
<proteinExistence type="predicted"/>
<dbReference type="EMBL" id="CM042014">
    <property type="protein sequence ID" value="KAI3722958.1"/>
    <property type="molecule type" value="Genomic_DNA"/>
</dbReference>
<reference evidence="2" key="1">
    <citation type="journal article" date="2022" name="Mol. Ecol. Resour.">
        <title>The genomes of chicory, endive, great burdock and yacon provide insights into Asteraceae palaeo-polyploidization history and plant inulin production.</title>
        <authorList>
            <person name="Fan W."/>
            <person name="Wang S."/>
            <person name="Wang H."/>
            <person name="Wang A."/>
            <person name="Jiang F."/>
            <person name="Liu H."/>
            <person name="Zhao H."/>
            <person name="Xu D."/>
            <person name="Zhang Y."/>
        </authorList>
    </citation>
    <scope>NUCLEOTIDE SEQUENCE [LARGE SCALE GENOMIC DNA]</scope>
    <source>
        <strain evidence="2">cv. Punajuju</strain>
    </source>
</reference>
<evidence type="ECO:0000313" key="2">
    <source>
        <dbReference type="Proteomes" id="UP001055811"/>
    </source>
</evidence>
<dbReference type="Proteomes" id="UP001055811">
    <property type="component" value="Linkage Group LG06"/>
</dbReference>
<gene>
    <name evidence="1" type="ORF">L2E82_34198</name>
</gene>
<sequence>MDYLGLLFLSLVYYPRASTSELRVKASNVKVVTRIQRCLGRRFKMAFETEDSSRISCFMGTISLVQVDDQIRWPNSPWRLLQVQIHRRFLYLIIGMIRRLLGIIRTRKLGTD</sequence>
<reference evidence="1 2" key="2">
    <citation type="journal article" date="2022" name="Mol. Ecol. Resour.">
        <title>The genomes of chicory, endive, great burdock and yacon provide insights into Asteraceae paleo-polyploidization history and plant inulin production.</title>
        <authorList>
            <person name="Fan W."/>
            <person name="Wang S."/>
            <person name="Wang H."/>
            <person name="Wang A."/>
            <person name="Jiang F."/>
            <person name="Liu H."/>
            <person name="Zhao H."/>
            <person name="Xu D."/>
            <person name="Zhang Y."/>
        </authorList>
    </citation>
    <scope>NUCLEOTIDE SEQUENCE [LARGE SCALE GENOMIC DNA]</scope>
    <source>
        <strain evidence="2">cv. Punajuju</strain>
        <tissue evidence="1">Leaves</tissue>
    </source>
</reference>
<keyword evidence="2" id="KW-1185">Reference proteome</keyword>
<accession>A0ACB9BLR8</accession>
<name>A0ACB9BLR8_CICIN</name>
<evidence type="ECO:0000313" key="1">
    <source>
        <dbReference type="EMBL" id="KAI3722958.1"/>
    </source>
</evidence>
<protein>
    <submittedName>
        <fullName evidence="1">Uncharacterized protein</fullName>
    </submittedName>
</protein>